<feature type="compositionally biased region" description="Basic and acidic residues" evidence="1">
    <location>
        <begin position="38"/>
        <end position="51"/>
    </location>
</feature>
<reference evidence="3" key="1">
    <citation type="journal article" date="2021" name="PeerJ">
        <title>Extensive microbial diversity within the chicken gut microbiome revealed by metagenomics and culture.</title>
        <authorList>
            <person name="Gilroy R."/>
            <person name="Ravi A."/>
            <person name="Getino M."/>
            <person name="Pursley I."/>
            <person name="Horton D.L."/>
            <person name="Alikhan N.F."/>
            <person name="Baker D."/>
            <person name="Gharbi K."/>
            <person name="Hall N."/>
            <person name="Watson M."/>
            <person name="Adriaenssens E.M."/>
            <person name="Foster-Nyarko E."/>
            <person name="Jarju S."/>
            <person name="Secka A."/>
            <person name="Antonio M."/>
            <person name="Oren A."/>
            <person name="Chaudhuri R.R."/>
            <person name="La Ragione R."/>
            <person name="Hildebrand F."/>
            <person name="Pallen M.J."/>
        </authorList>
    </citation>
    <scope>NUCLEOTIDE SEQUENCE</scope>
    <source>
        <strain evidence="3">ChiGjej2B2-7701</strain>
    </source>
</reference>
<keyword evidence="2" id="KW-0732">Signal</keyword>
<evidence type="ECO:0000313" key="4">
    <source>
        <dbReference type="Proteomes" id="UP000746751"/>
    </source>
</evidence>
<dbReference type="EMBL" id="DYVF01000043">
    <property type="protein sequence ID" value="HJG31125.1"/>
    <property type="molecule type" value="Genomic_DNA"/>
</dbReference>
<gene>
    <name evidence="3" type="ORF">K8U80_06975</name>
</gene>
<feature type="signal peptide" evidence="2">
    <location>
        <begin position="1"/>
        <end position="27"/>
    </location>
</feature>
<feature type="region of interest" description="Disordered" evidence="1">
    <location>
        <begin position="32"/>
        <end position="57"/>
    </location>
</feature>
<proteinExistence type="predicted"/>
<dbReference type="Proteomes" id="UP000746751">
    <property type="component" value="Unassembled WGS sequence"/>
</dbReference>
<accession>A0A921ISQ5</accession>
<comment type="caution">
    <text evidence="3">The sequence shown here is derived from an EMBL/GenBank/DDBJ whole genome shotgun (WGS) entry which is preliminary data.</text>
</comment>
<feature type="chain" id="PRO_5038008364" evidence="2">
    <location>
        <begin position="28"/>
        <end position="177"/>
    </location>
</feature>
<evidence type="ECO:0000256" key="1">
    <source>
        <dbReference type="SAM" id="MobiDB-lite"/>
    </source>
</evidence>
<reference evidence="3" key="2">
    <citation type="submission" date="2021-09" db="EMBL/GenBank/DDBJ databases">
        <authorList>
            <person name="Gilroy R."/>
        </authorList>
    </citation>
    <scope>NUCLEOTIDE SEQUENCE</scope>
    <source>
        <strain evidence="3">ChiGjej2B2-7701</strain>
    </source>
</reference>
<name>A0A921ISQ5_9ACTN</name>
<evidence type="ECO:0000256" key="2">
    <source>
        <dbReference type="SAM" id="SignalP"/>
    </source>
</evidence>
<sequence>MRWTLFALPAACLAVALGALWWTQGAADIVAPSSSETTGRRAEDAPGERSAAETGDSDVERMFEQAEVVMEMAVESSADSFISDLGAGAEKGAHGAAVRWSEQRDLVGPAQDVLHAYARLPEAELMSSGYLDLAGNVWVALVQGGREWVDMVYLASNEERSETDVHIVRLRAEIPDS</sequence>
<dbReference type="AlphaFoldDB" id="A0A921ISQ5"/>
<organism evidence="3 4">
    <name type="scientific">Collinsella ihumii</name>
    <dbReference type="NCBI Taxonomy" id="1720204"/>
    <lineage>
        <taxon>Bacteria</taxon>
        <taxon>Bacillati</taxon>
        <taxon>Actinomycetota</taxon>
        <taxon>Coriobacteriia</taxon>
        <taxon>Coriobacteriales</taxon>
        <taxon>Coriobacteriaceae</taxon>
        <taxon>Collinsella</taxon>
    </lineage>
</organism>
<protein>
    <submittedName>
        <fullName evidence="3">Uncharacterized protein</fullName>
    </submittedName>
</protein>
<evidence type="ECO:0000313" key="3">
    <source>
        <dbReference type="EMBL" id="HJG31125.1"/>
    </source>
</evidence>